<evidence type="ECO:0000313" key="4">
    <source>
        <dbReference type="Proteomes" id="UP001500822"/>
    </source>
</evidence>
<keyword evidence="4" id="KW-1185">Reference proteome</keyword>
<dbReference type="InterPro" id="IPR011112">
    <property type="entry name" value="Rho-like_N"/>
</dbReference>
<proteinExistence type="predicted"/>
<evidence type="ECO:0000313" key="3">
    <source>
        <dbReference type="EMBL" id="GAA4742637.1"/>
    </source>
</evidence>
<organism evidence="3 4">
    <name type="scientific">Gordonia alkaliphila</name>
    <dbReference type="NCBI Taxonomy" id="1053547"/>
    <lineage>
        <taxon>Bacteria</taxon>
        <taxon>Bacillati</taxon>
        <taxon>Actinomycetota</taxon>
        <taxon>Actinomycetes</taxon>
        <taxon>Mycobacteriales</taxon>
        <taxon>Gordoniaceae</taxon>
        <taxon>Gordonia</taxon>
    </lineage>
</organism>
<name>A0ABP8YXP8_9ACTN</name>
<protein>
    <recommendedName>
        <fullName evidence="2">Rho termination factor-like N-terminal domain-containing protein</fullName>
    </recommendedName>
</protein>
<dbReference type="Pfam" id="PF07498">
    <property type="entry name" value="Rho_N"/>
    <property type="match status" value="1"/>
</dbReference>
<evidence type="ECO:0000259" key="2">
    <source>
        <dbReference type="Pfam" id="PF07498"/>
    </source>
</evidence>
<gene>
    <name evidence="3" type="ORF">GCM10023217_08910</name>
</gene>
<evidence type="ECO:0000256" key="1">
    <source>
        <dbReference type="SAM" id="MobiDB-lite"/>
    </source>
</evidence>
<reference evidence="4" key="1">
    <citation type="journal article" date="2019" name="Int. J. Syst. Evol. Microbiol.">
        <title>The Global Catalogue of Microorganisms (GCM) 10K type strain sequencing project: providing services to taxonomists for standard genome sequencing and annotation.</title>
        <authorList>
            <consortium name="The Broad Institute Genomics Platform"/>
            <consortium name="The Broad Institute Genome Sequencing Center for Infectious Disease"/>
            <person name="Wu L."/>
            <person name="Ma J."/>
        </authorList>
    </citation>
    <scope>NUCLEOTIDE SEQUENCE [LARGE SCALE GENOMIC DNA]</scope>
    <source>
        <strain evidence="4">JCM 18077</strain>
    </source>
</reference>
<dbReference type="Proteomes" id="UP001500822">
    <property type="component" value="Unassembled WGS sequence"/>
</dbReference>
<comment type="caution">
    <text evidence="3">The sequence shown here is derived from an EMBL/GenBank/DDBJ whole genome shotgun (WGS) entry which is preliminary data.</text>
</comment>
<accession>A0ABP8YXP8</accession>
<sequence>MRSTTTRDVTRSGGRRPSGTSHGGVDAEASKKHLMEVARDLDIRGRSTMRKAELVDAIERANRKASRK</sequence>
<feature type="domain" description="Rho termination factor-like N-terminal" evidence="2">
    <location>
        <begin position="34"/>
        <end position="62"/>
    </location>
</feature>
<feature type="region of interest" description="Disordered" evidence="1">
    <location>
        <begin position="1"/>
        <end position="32"/>
    </location>
</feature>
<dbReference type="EMBL" id="BAABIE010000003">
    <property type="protein sequence ID" value="GAA4742637.1"/>
    <property type="molecule type" value="Genomic_DNA"/>
</dbReference>